<dbReference type="AlphaFoldDB" id="A0A1G2CXK3"/>
<protein>
    <submittedName>
        <fullName evidence="1">Uncharacterized protein</fullName>
    </submittedName>
</protein>
<evidence type="ECO:0000313" key="1">
    <source>
        <dbReference type="EMBL" id="OGZ06074.1"/>
    </source>
</evidence>
<dbReference type="EMBL" id="MHLI01000005">
    <property type="protein sequence ID" value="OGZ06074.1"/>
    <property type="molecule type" value="Genomic_DNA"/>
</dbReference>
<organism evidence="1 2">
    <name type="scientific">Candidatus Lloydbacteria bacterium RIFCSPHIGHO2_01_FULL_49_22</name>
    <dbReference type="NCBI Taxonomy" id="1798658"/>
    <lineage>
        <taxon>Bacteria</taxon>
        <taxon>Candidatus Lloydiibacteriota</taxon>
    </lineage>
</organism>
<gene>
    <name evidence="1" type="ORF">A2845_01515</name>
</gene>
<sequence>MLHKIGVAFTLLMILALGTRGYFVNDDIANQTLEPFGYTNIKVIDKSILIMSGCVRGDSARLTVSATSPQGKSITLYVCTSWPFGRNTISVP</sequence>
<accession>A0A1G2CXK3</accession>
<reference evidence="1 2" key="1">
    <citation type="journal article" date="2016" name="Nat. Commun.">
        <title>Thousands of microbial genomes shed light on interconnected biogeochemical processes in an aquifer system.</title>
        <authorList>
            <person name="Anantharaman K."/>
            <person name="Brown C.T."/>
            <person name="Hug L.A."/>
            <person name="Sharon I."/>
            <person name="Castelle C.J."/>
            <person name="Probst A.J."/>
            <person name="Thomas B.C."/>
            <person name="Singh A."/>
            <person name="Wilkins M.J."/>
            <person name="Karaoz U."/>
            <person name="Brodie E.L."/>
            <person name="Williams K.H."/>
            <person name="Hubbard S.S."/>
            <person name="Banfield J.F."/>
        </authorList>
    </citation>
    <scope>NUCLEOTIDE SEQUENCE [LARGE SCALE GENOMIC DNA]</scope>
</reference>
<dbReference type="Proteomes" id="UP000177122">
    <property type="component" value="Unassembled WGS sequence"/>
</dbReference>
<proteinExistence type="predicted"/>
<name>A0A1G2CXK3_9BACT</name>
<comment type="caution">
    <text evidence="1">The sequence shown here is derived from an EMBL/GenBank/DDBJ whole genome shotgun (WGS) entry which is preliminary data.</text>
</comment>
<evidence type="ECO:0000313" key="2">
    <source>
        <dbReference type="Proteomes" id="UP000177122"/>
    </source>
</evidence>